<name>A0A917UYL8_9PSED</name>
<evidence type="ECO:0000313" key="1">
    <source>
        <dbReference type="EMBL" id="GGJ96170.1"/>
    </source>
</evidence>
<gene>
    <name evidence="1" type="ORF">GCM10009304_22590</name>
</gene>
<proteinExistence type="predicted"/>
<evidence type="ECO:0000313" key="2">
    <source>
        <dbReference type="Proteomes" id="UP000635983"/>
    </source>
</evidence>
<organism evidence="1 2">
    <name type="scientific">Pseudomonas matsuisoli</name>
    <dbReference type="NCBI Taxonomy" id="1515666"/>
    <lineage>
        <taxon>Bacteria</taxon>
        <taxon>Pseudomonadati</taxon>
        <taxon>Pseudomonadota</taxon>
        <taxon>Gammaproteobacteria</taxon>
        <taxon>Pseudomonadales</taxon>
        <taxon>Pseudomonadaceae</taxon>
        <taxon>Pseudomonas</taxon>
    </lineage>
</organism>
<dbReference type="AlphaFoldDB" id="A0A917UYL8"/>
<comment type="caution">
    <text evidence="1">The sequence shown here is derived from an EMBL/GenBank/DDBJ whole genome shotgun (WGS) entry which is preliminary data.</text>
</comment>
<protein>
    <submittedName>
        <fullName evidence="1">Uncharacterized protein</fullName>
    </submittedName>
</protein>
<dbReference type="Proteomes" id="UP000635983">
    <property type="component" value="Unassembled WGS sequence"/>
</dbReference>
<accession>A0A917UYL8</accession>
<sequence length="219" mass="23960">MTQFVHQIGRQIEYRFAHIRPRQGDDILPGAHHLSDFHVPGIYHAVMVGMQGAVADPIRGLPRCGIRLVTSGTRTAELRDGLIQLRLGADTAIEQLLLAFRIRLGVEKLCLATGSVALARTQGVLLVGGVERGKFVTGAYLRPDIDPTFRNATADPEAERRFVTCLDAAGKAPDGFLLLRLNLDVKDGADRGLWRWVVGAGGDGERQKEEKSQPYSGNR</sequence>
<reference evidence="1" key="2">
    <citation type="submission" date="2020-09" db="EMBL/GenBank/DDBJ databases">
        <authorList>
            <person name="Sun Q."/>
            <person name="Ohkuma M."/>
        </authorList>
    </citation>
    <scope>NUCLEOTIDE SEQUENCE</scope>
    <source>
        <strain evidence="1">JCM 30078</strain>
    </source>
</reference>
<dbReference type="EMBL" id="BMPO01000004">
    <property type="protein sequence ID" value="GGJ96170.1"/>
    <property type="molecule type" value="Genomic_DNA"/>
</dbReference>
<reference evidence="1" key="1">
    <citation type="journal article" date="2014" name="Int. J. Syst. Evol. Microbiol.">
        <title>Complete genome sequence of Corynebacterium casei LMG S-19264T (=DSM 44701T), isolated from a smear-ripened cheese.</title>
        <authorList>
            <consortium name="US DOE Joint Genome Institute (JGI-PGF)"/>
            <person name="Walter F."/>
            <person name="Albersmeier A."/>
            <person name="Kalinowski J."/>
            <person name="Ruckert C."/>
        </authorList>
    </citation>
    <scope>NUCLEOTIDE SEQUENCE</scope>
    <source>
        <strain evidence="1">JCM 30078</strain>
    </source>
</reference>
<keyword evidence="2" id="KW-1185">Reference proteome</keyword>